<reference evidence="2 3" key="1">
    <citation type="submission" date="2023-11" db="EMBL/GenBank/DDBJ databases">
        <authorList>
            <person name="Okamura Y."/>
        </authorList>
    </citation>
    <scope>NUCLEOTIDE SEQUENCE [LARGE SCALE GENOMIC DNA]</scope>
</reference>
<gene>
    <name evidence="2" type="ORF">LNINA_LOCUS9298</name>
</gene>
<dbReference type="Proteomes" id="UP001497472">
    <property type="component" value="Unassembled WGS sequence"/>
</dbReference>
<organism evidence="2 3">
    <name type="scientific">Leptosia nina</name>
    <dbReference type="NCBI Taxonomy" id="320188"/>
    <lineage>
        <taxon>Eukaryota</taxon>
        <taxon>Metazoa</taxon>
        <taxon>Ecdysozoa</taxon>
        <taxon>Arthropoda</taxon>
        <taxon>Hexapoda</taxon>
        <taxon>Insecta</taxon>
        <taxon>Pterygota</taxon>
        <taxon>Neoptera</taxon>
        <taxon>Endopterygota</taxon>
        <taxon>Lepidoptera</taxon>
        <taxon>Glossata</taxon>
        <taxon>Ditrysia</taxon>
        <taxon>Papilionoidea</taxon>
        <taxon>Pieridae</taxon>
        <taxon>Pierinae</taxon>
        <taxon>Leptosia</taxon>
    </lineage>
</organism>
<keyword evidence="3" id="KW-1185">Reference proteome</keyword>
<name>A0AAV1JKV9_9NEOP</name>
<evidence type="ECO:0000256" key="1">
    <source>
        <dbReference type="SAM" id="MobiDB-lite"/>
    </source>
</evidence>
<feature type="region of interest" description="Disordered" evidence="1">
    <location>
        <begin position="18"/>
        <end position="40"/>
    </location>
</feature>
<dbReference type="EMBL" id="CAVLEF010000040">
    <property type="protein sequence ID" value="CAK1550049.1"/>
    <property type="molecule type" value="Genomic_DNA"/>
</dbReference>
<evidence type="ECO:0000313" key="2">
    <source>
        <dbReference type="EMBL" id="CAK1550049.1"/>
    </source>
</evidence>
<proteinExistence type="predicted"/>
<evidence type="ECO:0000313" key="3">
    <source>
        <dbReference type="Proteomes" id="UP001497472"/>
    </source>
</evidence>
<comment type="caution">
    <text evidence="2">The sequence shown here is derived from an EMBL/GenBank/DDBJ whole genome shotgun (WGS) entry which is preliminary data.</text>
</comment>
<sequence length="88" mass="9814">MWPRFRLRSASCARRVRASSIAASDAPRRRLPPEPTPSCPPHRACYRPDRLHLPPATLIIYRAVWKPDVTIFSNPAKLIVVSNGSAGI</sequence>
<accession>A0AAV1JKV9</accession>
<protein>
    <submittedName>
        <fullName evidence="2">Uncharacterized protein</fullName>
    </submittedName>
</protein>
<dbReference type="AlphaFoldDB" id="A0AAV1JKV9"/>